<evidence type="ECO:0000313" key="2">
    <source>
        <dbReference type="Proteomes" id="UP001182908"/>
    </source>
</evidence>
<evidence type="ECO:0000313" key="1">
    <source>
        <dbReference type="EMBL" id="WMW25795.1"/>
    </source>
</evidence>
<dbReference type="Proteomes" id="UP001182908">
    <property type="component" value="Chromosome"/>
</dbReference>
<proteinExistence type="predicted"/>
<dbReference type="RefSeq" id="WP_309311597.1">
    <property type="nucleotide sequence ID" value="NZ_CP133592.1"/>
</dbReference>
<sequence>MSDVNVFFIKENMDVNDDGSTIVTCPECENEISVLFSNVLDDSMALAECIDCPVCHKTLDQVHPSENLNKKIADHVAKELLKGLKLDLGNALSKR</sequence>
<organism evidence="1 2">
    <name type="scientific">Methanolobus sediminis</name>
    <dbReference type="NCBI Taxonomy" id="3072978"/>
    <lineage>
        <taxon>Archaea</taxon>
        <taxon>Methanobacteriati</taxon>
        <taxon>Methanobacteriota</taxon>
        <taxon>Stenosarchaea group</taxon>
        <taxon>Methanomicrobia</taxon>
        <taxon>Methanosarcinales</taxon>
        <taxon>Methanosarcinaceae</taxon>
        <taxon>Methanolobus</taxon>
    </lineage>
</organism>
<gene>
    <name evidence="1" type="ORF">RE474_03505</name>
</gene>
<accession>A0AA51YJR5</accession>
<keyword evidence="2" id="KW-1185">Reference proteome</keyword>
<protein>
    <submittedName>
        <fullName evidence="1">Uncharacterized protein</fullName>
    </submittedName>
</protein>
<dbReference type="EMBL" id="CP133592">
    <property type="protein sequence ID" value="WMW25795.1"/>
    <property type="molecule type" value="Genomic_DNA"/>
</dbReference>
<dbReference type="GeneID" id="84231752"/>
<dbReference type="KEGG" id="mseb:RE474_03505"/>
<reference evidence="1 2" key="1">
    <citation type="submission" date="2023-08" db="EMBL/GenBank/DDBJ databases">
        <title>Methanolobus mangrovi sp. nov. and Methanolobus sediminis sp. nov, two novel methylotrophic methanogens isolated from mangrove sediments in China.</title>
        <authorList>
            <person name="Zhou J."/>
        </authorList>
    </citation>
    <scope>NUCLEOTIDE SEQUENCE [LARGE SCALE GENOMIC DNA]</scope>
    <source>
        <strain evidence="1 2">FTZ6</strain>
    </source>
</reference>
<name>A0AA51YJR5_9EURY</name>
<dbReference type="AlphaFoldDB" id="A0AA51YJR5"/>